<comment type="caution">
    <text evidence="2">The sequence shown here is derived from an EMBL/GenBank/DDBJ whole genome shotgun (WGS) entry which is preliminary data.</text>
</comment>
<dbReference type="CDD" id="cd12797">
    <property type="entry name" value="M23_peptidase"/>
    <property type="match status" value="1"/>
</dbReference>
<sequence>MKSSSFKSIPLKGFTQTLMGRFKKLMQSRRRRTAYTRVLLLGVLSLWMIIGLVLPAQRKTAKAAEVELARASNPWSFASFPVENFQAYTSPFGYRQSPYGGEQFHYGLDIAAPLGSYIRNWWEGHVVEISDDSACGTSVVIESGEWLHIYCHMQGYVSYEEGRRVMVDPDGNIRIREGANIGTGQPIGRVGMTGRTTGPHLHWGLKFENSWVDPAMVLRAMYDDQQAIR</sequence>
<gene>
    <name evidence="2" type="ORF">DXZ20_30115</name>
</gene>
<accession>A0A6M0RVK1</accession>
<dbReference type="InterPro" id="IPR050570">
    <property type="entry name" value="Cell_wall_metabolism_enzyme"/>
</dbReference>
<dbReference type="Pfam" id="PF01551">
    <property type="entry name" value="Peptidase_M23"/>
    <property type="match status" value="2"/>
</dbReference>
<proteinExistence type="predicted"/>
<dbReference type="Gene3D" id="2.70.70.10">
    <property type="entry name" value="Glucose Permease (Domain IIA)"/>
    <property type="match status" value="1"/>
</dbReference>
<dbReference type="InterPro" id="IPR011055">
    <property type="entry name" value="Dup_hybrid_motif"/>
</dbReference>
<dbReference type="SUPFAM" id="SSF51261">
    <property type="entry name" value="Duplicated hybrid motif"/>
    <property type="match status" value="1"/>
</dbReference>
<evidence type="ECO:0000313" key="2">
    <source>
        <dbReference type="EMBL" id="NEZ59823.1"/>
    </source>
</evidence>
<protein>
    <submittedName>
        <fullName evidence="2">M23 family peptidase</fullName>
    </submittedName>
</protein>
<reference evidence="2 3" key="1">
    <citation type="journal article" date="2020" name="Microb. Ecol.">
        <title>Ecogenomics of the Marine Benthic Filamentous Cyanobacterium Adonisia.</title>
        <authorList>
            <person name="Walter J.M."/>
            <person name="Coutinho F.H."/>
            <person name="Leomil L."/>
            <person name="Hargreaves P.I."/>
            <person name="Campeao M.E."/>
            <person name="Vieira V.V."/>
            <person name="Silva B.S."/>
            <person name="Fistarol G.O."/>
            <person name="Salomon P.S."/>
            <person name="Sawabe T."/>
            <person name="Mino S."/>
            <person name="Hosokawa M."/>
            <person name="Miyashita H."/>
            <person name="Maruyama F."/>
            <person name="van Verk M.C."/>
            <person name="Dutilh B.E."/>
            <person name="Thompson C.C."/>
            <person name="Thompson F.L."/>
        </authorList>
    </citation>
    <scope>NUCLEOTIDE SEQUENCE [LARGE SCALE GENOMIC DNA]</scope>
    <source>
        <strain evidence="2 3">CCMR0081</strain>
    </source>
</reference>
<keyword evidence="3" id="KW-1185">Reference proteome</keyword>
<dbReference type="AlphaFoldDB" id="A0A6M0RVK1"/>
<name>A0A6M0RVK1_9CYAN</name>
<dbReference type="PANTHER" id="PTHR21666">
    <property type="entry name" value="PEPTIDASE-RELATED"/>
    <property type="match status" value="1"/>
</dbReference>
<evidence type="ECO:0000313" key="3">
    <source>
        <dbReference type="Proteomes" id="UP000481033"/>
    </source>
</evidence>
<dbReference type="PANTHER" id="PTHR21666:SF293">
    <property type="entry name" value="SLL1488 PROTEIN"/>
    <property type="match status" value="1"/>
</dbReference>
<dbReference type="GO" id="GO:0004222">
    <property type="term" value="F:metalloendopeptidase activity"/>
    <property type="evidence" value="ECO:0007669"/>
    <property type="project" value="TreeGrafter"/>
</dbReference>
<feature type="domain" description="M23ase beta-sheet core" evidence="1">
    <location>
        <begin position="103"/>
        <end position="165"/>
    </location>
</feature>
<organism evidence="2 3">
    <name type="scientific">Adonisia turfae CCMR0081</name>
    <dbReference type="NCBI Taxonomy" id="2292702"/>
    <lineage>
        <taxon>Bacteria</taxon>
        <taxon>Bacillati</taxon>
        <taxon>Cyanobacteriota</taxon>
        <taxon>Adonisia</taxon>
        <taxon>Adonisia turfae</taxon>
    </lineage>
</organism>
<dbReference type="EMBL" id="QXHD01000004">
    <property type="protein sequence ID" value="NEZ59823.1"/>
    <property type="molecule type" value="Genomic_DNA"/>
</dbReference>
<feature type="domain" description="M23ase beta-sheet core" evidence="1">
    <location>
        <begin position="173"/>
        <end position="214"/>
    </location>
</feature>
<dbReference type="Proteomes" id="UP000481033">
    <property type="component" value="Unassembled WGS sequence"/>
</dbReference>
<evidence type="ECO:0000259" key="1">
    <source>
        <dbReference type="Pfam" id="PF01551"/>
    </source>
</evidence>
<dbReference type="InterPro" id="IPR016047">
    <property type="entry name" value="M23ase_b-sheet_dom"/>
</dbReference>